<name>A0ABU0AUS7_9FIRM</name>
<gene>
    <name evidence="2" type="ORF">J2S72_000568</name>
</gene>
<dbReference type="Proteomes" id="UP001236559">
    <property type="component" value="Unassembled WGS sequence"/>
</dbReference>
<dbReference type="EMBL" id="JAUSTN010000003">
    <property type="protein sequence ID" value="MDQ0274551.1"/>
    <property type="molecule type" value="Genomic_DNA"/>
</dbReference>
<keyword evidence="1" id="KW-1133">Transmembrane helix</keyword>
<proteinExistence type="predicted"/>
<accession>A0ABU0AUS7</accession>
<evidence type="ECO:0000313" key="2">
    <source>
        <dbReference type="EMBL" id="MDQ0274551.1"/>
    </source>
</evidence>
<reference evidence="2 3" key="1">
    <citation type="submission" date="2023-07" db="EMBL/GenBank/DDBJ databases">
        <title>Genomic Encyclopedia of Type Strains, Phase IV (KMG-IV): sequencing the most valuable type-strain genomes for metagenomic binning, comparative biology and taxonomic classification.</title>
        <authorList>
            <person name="Goeker M."/>
        </authorList>
    </citation>
    <scope>NUCLEOTIDE SEQUENCE [LARGE SCALE GENOMIC DNA]</scope>
    <source>
        <strain evidence="2 3">DSM 22616</strain>
    </source>
</reference>
<sequence length="164" mass="17601">MGATITLEDLLRIILYLAGAGALIFLALVLKKVLGILGKVQEIVEKNQYVIDDTMKKIPAISDDAIKITANVSSISSEANELLTNVKPEVEKLAQSVGGVSNTVNNVTRNLDLAADKVTGAVSNVTDTVSDTAKTIHLNANNVVDYFYILKEVIEVIKTTLFGK</sequence>
<protein>
    <submittedName>
        <fullName evidence="2">Prophage DNA circulation protein</fullName>
    </submittedName>
</protein>
<comment type="caution">
    <text evidence="2">The sequence shown here is derived from an EMBL/GenBank/DDBJ whole genome shotgun (WGS) entry which is preliminary data.</text>
</comment>
<organism evidence="2 3">
    <name type="scientific">Peptoniphilus koenoeneniae</name>
    <dbReference type="NCBI Taxonomy" id="507751"/>
    <lineage>
        <taxon>Bacteria</taxon>
        <taxon>Bacillati</taxon>
        <taxon>Bacillota</taxon>
        <taxon>Tissierellia</taxon>
        <taxon>Tissierellales</taxon>
        <taxon>Peptoniphilaceae</taxon>
        <taxon>Peptoniphilus</taxon>
    </lineage>
</organism>
<feature type="transmembrane region" description="Helical" evidence="1">
    <location>
        <begin position="13"/>
        <end position="30"/>
    </location>
</feature>
<keyword evidence="3" id="KW-1185">Reference proteome</keyword>
<evidence type="ECO:0000313" key="3">
    <source>
        <dbReference type="Proteomes" id="UP001236559"/>
    </source>
</evidence>
<keyword evidence="1" id="KW-0472">Membrane</keyword>
<keyword evidence="1" id="KW-0812">Transmembrane</keyword>
<dbReference type="Gene3D" id="1.20.1480.30">
    <property type="entry name" value="Designed four-helix bundle protein"/>
    <property type="match status" value="1"/>
</dbReference>
<dbReference type="RefSeq" id="WP_023055176.1">
    <property type="nucleotide sequence ID" value="NZ_JAUSTN010000003.1"/>
</dbReference>
<evidence type="ECO:0000256" key="1">
    <source>
        <dbReference type="SAM" id="Phobius"/>
    </source>
</evidence>